<organism evidence="1">
    <name type="scientific">Culex pipiens</name>
    <name type="common">House mosquito</name>
    <dbReference type="NCBI Taxonomy" id="7175"/>
    <lineage>
        <taxon>Eukaryota</taxon>
        <taxon>Metazoa</taxon>
        <taxon>Ecdysozoa</taxon>
        <taxon>Arthropoda</taxon>
        <taxon>Hexapoda</taxon>
        <taxon>Insecta</taxon>
        <taxon>Pterygota</taxon>
        <taxon>Neoptera</taxon>
        <taxon>Endopterygota</taxon>
        <taxon>Diptera</taxon>
        <taxon>Nematocera</taxon>
        <taxon>Culicoidea</taxon>
        <taxon>Culicidae</taxon>
        <taxon>Culicinae</taxon>
        <taxon>Culicini</taxon>
        <taxon>Culex</taxon>
        <taxon>Culex</taxon>
    </lineage>
</organism>
<proteinExistence type="predicted"/>
<evidence type="ECO:0000313" key="1">
    <source>
        <dbReference type="EMBL" id="CAG6488551.1"/>
    </source>
</evidence>
<accession>A0A8D8C7S8</accession>
<sequence>MKLTMVRVPGGGTRFQLWILPGAHGAEALSCVAELSWRVPDLRPSCAESSRTSHCTCRSSASAAHSADSSYRPSAYCPYRPTGTTSTATCASTAAAASCLPR</sequence>
<protein>
    <submittedName>
        <fullName evidence="1">(northern house mosquito) hypothetical protein</fullName>
    </submittedName>
</protein>
<dbReference type="EMBL" id="HBUE01220585">
    <property type="protein sequence ID" value="CAG6539416.1"/>
    <property type="molecule type" value="Transcribed_RNA"/>
</dbReference>
<name>A0A8D8C7S8_CULPI</name>
<dbReference type="EMBL" id="HBUE01110317">
    <property type="protein sequence ID" value="CAG6488551.1"/>
    <property type="molecule type" value="Transcribed_RNA"/>
</dbReference>
<dbReference type="EMBL" id="HBUE01327200">
    <property type="protein sequence ID" value="CAG6591448.1"/>
    <property type="molecule type" value="Transcribed_RNA"/>
</dbReference>
<dbReference type="AlphaFoldDB" id="A0A8D8C7S8"/>
<reference evidence="1" key="1">
    <citation type="submission" date="2021-05" db="EMBL/GenBank/DDBJ databases">
        <authorList>
            <person name="Alioto T."/>
            <person name="Alioto T."/>
            <person name="Gomez Garrido J."/>
        </authorList>
    </citation>
    <scope>NUCLEOTIDE SEQUENCE</scope>
</reference>